<feature type="chain" id="PRO_5043699342" evidence="3">
    <location>
        <begin position="21"/>
        <end position="1141"/>
    </location>
</feature>
<dbReference type="GO" id="GO:0006032">
    <property type="term" value="P:chitin catabolic process"/>
    <property type="evidence" value="ECO:0007669"/>
    <property type="project" value="TreeGrafter"/>
</dbReference>
<dbReference type="SMART" id="SM00494">
    <property type="entry name" value="ChtBD2"/>
    <property type="match status" value="2"/>
</dbReference>
<keyword evidence="2" id="KW-0147">Chitin-binding</keyword>
<proteinExistence type="inferred from homology"/>
<comment type="similarity">
    <text evidence="1">Belongs to the glycosyl hydrolase 18 family. Chitinase class II subfamily.</text>
</comment>
<keyword evidence="3" id="KW-0732">Signal</keyword>
<dbReference type="PROSITE" id="PS51910">
    <property type="entry name" value="GH18_2"/>
    <property type="match status" value="1"/>
</dbReference>
<dbReference type="InterPro" id="IPR002557">
    <property type="entry name" value="Chitin-bd_dom"/>
</dbReference>
<evidence type="ECO:0000256" key="2">
    <source>
        <dbReference type="ARBA" id="ARBA00022669"/>
    </source>
</evidence>
<organism evidence="6 7">
    <name type="scientific">Popillia japonica</name>
    <name type="common">Japanese beetle</name>
    <dbReference type="NCBI Taxonomy" id="7064"/>
    <lineage>
        <taxon>Eukaryota</taxon>
        <taxon>Metazoa</taxon>
        <taxon>Ecdysozoa</taxon>
        <taxon>Arthropoda</taxon>
        <taxon>Hexapoda</taxon>
        <taxon>Insecta</taxon>
        <taxon>Pterygota</taxon>
        <taxon>Neoptera</taxon>
        <taxon>Endopterygota</taxon>
        <taxon>Coleoptera</taxon>
        <taxon>Polyphaga</taxon>
        <taxon>Scarabaeiformia</taxon>
        <taxon>Scarabaeidae</taxon>
        <taxon>Rutelinae</taxon>
        <taxon>Popillia</taxon>
    </lineage>
</organism>
<comment type="caution">
    <text evidence="6">The sequence shown here is derived from an EMBL/GenBank/DDBJ whole genome shotgun (WGS) entry which is preliminary data.</text>
</comment>
<dbReference type="InterPro" id="IPR001223">
    <property type="entry name" value="Glyco_hydro18_cat"/>
</dbReference>
<dbReference type="SUPFAM" id="SSF51445">
    <property type="entry name" value="(Trans)glycosidases"/>
    <property type="match status" value="1"/>
</dbReference>
<dbReference type="InterPro" id="IPR017853">
    <property type="entry name" value="GH"/>
</dbReference>
<dbReference type="PANTHER" id="PTHR11177">
    <property type="entry name" value="CHITINASE"/>
    <property type="match status" value="1"/>
</dbReference>
<protein>
    <submittedName>
        <fullName evidence="6">Glycosyl hydrolases family 18</fullName>
    </submittedName>
</protein>
<evidence type="ECO:0000313" key="6">
    <source>
        <dbReference type="EMBL" id="KAK9731989.1"/>
    </source>
</evidence>
<dbReference type="GO" id="GO:0008061">
    <property type="term" value="F:chitin binding"/>
    <property type="evidence" value="ECO:0007669"/>
    <property type="project" value="UniProtKB-KW"/>
</dbReference>
<dbReference type="Gene3D" id="2.170.140.10">
    <property type="entry name" value="Chitin binding domain"/>
    <property type="match status" value="2"/>
</dbReference>
<dbReference type="Proteomes" id="UP001458880">
    <property type="component" value="Unassembled WGS sequence"/>
</dbReference>
<reference evidence="6 7" key="1">
    <citation type="journal article" date="2024" name="BMC Genomics">
        <title>De novo assembly and annotation of Popillia japonica's genome with initial clues to its potential as an invasive pest.</title>
        <authorList>
            <person name="Cucini C."/>
            <person name="Boschi S."/>
            <person name="Funari R."/>
            <person name="Cardaioli E."/>
            <person name="Iannotti N."/>
            <person name="Marturano G."/>
            <person name="Paoli F."/>
            <person name="Bruttini M."/>
            <person name="Carapelli A."/>
            <person name="Frati F."/>
            <person name="Nardi F."/>
        </authorList>
    </citation>
    <scope>NUCLEOTIDE SEQUENCE [LARGE SCALE GENOMIC DNA]</scope>
    <source>
        <strain evidence="6">DMR45628</strain>
    </source>
</reference>
<feature type="signal peptide" evidence="3">
    <location>
        <begin position="1"/>
        <end position="20"/>
    </location>
</feature>
<evidence type="ECO:0000256" key="1">
    <source>
        <dbReference type="ARBA" id="ARBA00009121"/>
    </source>
</evidence>
<evidence type="ECO:0000259" key="4">
    <source>
        <dbReference type="PROSITE" id="PS50940"/>
    </source>
</evidence>
<dbReference type="SUPFAM" id="SSF57625">
    <property type="entry name" value="Invertebrate chitin-binding proteins"/>
    <property type="match status" value="2"/>
</dbReference>
<name>A0AAW1LAF5_POPJA</name>
<evidence type="ECO:0000313" key="7">
    <source>
        <dbReference type="Proteomes" id="UP001458880"/>
    </source>
</evidence>
<dbReference type="InterPro" id="IPR050314">
    <property type="entry name" value="Glycosyl_Hydrlase_18"/>
</dbReference>
<dbReference type="GO" id="GO:0004568">
    <property type="term" value="F:chitinase activity"/>
    <property type="evidence" value="ECO:0007669"/>
    <property type="project" value="TreeGrafter"/>
</dbReference>
<dbReference type="Pfam" id="PF00704">
    <property type="entry name" value="Glyco_hydro_18"/>
    <property type="match status" value="1"/>
</dbReference>
<dbReference type="InterPro" id="IPR011583">
    <property type="entry name" value="Chitinase_II/V-like_cat"/>
</dbReference>
<dbReference type="PANTHER" id="PTHR11177:SF235">
    <property type="entry name" value="CHITINASE-LIKE PROTEIN IDGF1-RELATED"/>
    <property type="match status" value="1"/>
</dbReference>
<accession>A0AAW1LAF5</accession>
<keyword evidence="6" id="KW-0378">Hydrolase</keyword>
<dbReference type="PROSITE" id="PS50940">
    <property type="entry name" value="CHIT_BIND_II"/>
    <property type="match status" value="2"/>
</dbReference>
<gene>
    <name evidence="6" type="ORF">QE152_g13144</name>
</gene>
<dbReference type="Gene3D" id="3.20.20.80">
    <property type="entry name" value="Glycosidases"/>
    <property type="match status" value="1"/>
</dbReference>
<feature type="domain" description="Chitin-binding type-2" evidence="4">
    <location>
        <begin position="446"/>
        <end position="507"/>
    </location>
</feature>
<evidence type="ECO:0000259" key="5">
    <source>
        <dbReference type="PROSITE" id="PS51910"/>
    </source>
</evidence>
<dbReference type="InterPro" id="IPR029070">
    <property type="entry name" value="Chitinase_insertion_sf"/>
</dbReference>
<feature type="domain" description="GH18" evidence="5">
    <location>
        <begin position="1"/>
        <end position="317"/>
    </location>
</feature>
<dbReference type="EMBL" id="JASPKY010000123">
    <property type="protein sequence ID" value="KAK9731989.1"/>
    <property type="molecule type" value="Genomic_DNA"/>
</dbReference>
<dbReference type="InterPro" id="IPR036508">
    <property type="entry name" value="Chitin-bd_dom_sf"/>
</dbReference>
<sequence>MMNIISVSFLFLSLAAIVSGEKCAQSMKNSRTKLFCYYSKLKDVNSCKCTHVILPANSDVKSIENLRSNLNGVKILVTVHEFNEGLVDLLKKTKVDGLEVDLKKLTSKDDIADFISTARIKLGSDLYTAVSVPVKNELLAKYYDFKGLTKHVDSFILETAFLGASNNVTFHPSRLSGLWDMQNADSVVDLVTGLGAPISKLVIAAPVQGFQFKLQDEKHTAPGSPALEIKSISREDLCKTMTASNWTLERDQDQAGPYIFRKNQWIAFDDPMSVDIKAKYVRVRGLAGLALKDLSQDGGSDCGGLLLEAAFNGLSKQSRAPRGAVLQSLEREILTASPTSHNIQVSPYRITRIIDTEGKIHAVRQDTRTEFECSRQGYFVHPRSCNRFYRCVKFNQLTDEFNVFEFDCPAGLAFDSRVEVCVWPGSLSDGSACSGSSEIAPVPKERFVCPHEAGYYADPENCRWFFACLDHGQDVMTAYEFRCPFGLVFDQDRLVCEWPWLVPRCASGYASSGVLVEFHGGAYGTHGGVVGVNGVVNPDDGGERTGYRLRGAYIKPQQGIVLENYNGLGALQPVALGGLHGPISEPISKVYSSFGHGSGEGYAGNGAVIGIQDGHQNLAGQGVLVGTHDGIGAGYVNDDQSNILAGIGSSAHQRTGSQAVLAGIGGEYDGANAKAAQGNVLIGIGGVADANIQHSGGNAAEGVLVGVQNGGIGGEYANGHHGNDFVGIDNLGHDLASASVHEGGNAGQAVLVGVQHGQNGASYANAAHGNVLVGVDNLEHRLAGNAGQAVLEGGIAQNNLLVGVGGSDNVGHGLTGAGIHHGSYIAGLDQGAGSRGSYVGADLNQGQIDSLNRGTIRFNAGLGNDAGKSVNQVTYHGNLGSSHNIGGQSSGDSRYTEGERILSSIQDGGSIYGGNHLRGSARYQGSGELGGGQSTVTYHGNFGKVANNAEGQSLVGGDTHGDHRDSIALVQDVQNGGFHQEGYSINSPADRASIVFGAKLRGSQEGGEGAVFTGEKFVSNYIQNGHDQIDGSKLGLDNQVLIGEQNLGVQDGVAKTTVTYHGNRGSSNIGVDHGAIRLDSGNVGDQNYASKFELANQGLIGEQNLGVQDGAAKTTVTYHGNTLIMVIGDHPILVLIMVRLG</sequence>
<dbReference type="Pfam" id="PF01607">
    <property type="entry name" value="CBM_14"/>
    <property type="match status" value="2"/>
</dbReference>
<dbReference type="AlphaFoldDB" id="A0AAW1LAF5"/>
<feature type="domain" description="Chitin-binding type-2" evidence="4">
    <location>
        <begin position="370"/>
        <end position="435"/>
    </location>
</feature>
<dbReference type="GO" id="GO:0005576">
    <property type="term" value="C:extracellular region"/>
    <property type="evidence" value="ECO:0007669"/>
    <property type="project" value="InterPro"/>
</dbReference>
<dbReference type="GO" id="GO:0005975">
    <property type="term" value="P:carbohydrate metabolic process"/>
    <property type="evidence" value="ECO:0007669"/>
    <property type="project" value="InterPro"/>
</dbReference>
<dbReference type="SMART" id="SM00636">
    <property type="entry name" value="Glyco_18"/>
    <property type="match status" value="1"/>
</dbReference>
<keyword evidence="7" id="KW-1185">Reference proteome</keyword>
<evidence type="ECO:0000256" key="3">
    <source>
        <dbReference type="SAM" id="SignalP"/>
    </source>
</evidence>
<dbReference type="Gene3D" id="3.10.50.10">
    <property type="match status" value="1"/>
</dbReference>